<evidence type="ECO:0000313" key="8">
    <source>
        <dbReference type="Proteomes" id="UP000295310"/>
    </source>
</evidence>
<name>A0A4R6BBP9_9STAP</name>
<dbReference type="InterPro" id="IPR058086">
    <property type="entry name" value="IsaB"/>
</dbReference>
<comment type="subcellular location">
    <subcellularLocation>
        <location evidence="1">Secreted</location>
    </subcellularLocation>
</comment>
<comment type="similarity">
    <text evidence="4">Belongs to the IsaB family.</text>
</comment>
<reference evidence="7 8" key="1">
    <citation type="submission" date="2019-01" db="EMBL/GenBank/DDBJ databases">
        <title>Draft genome sequences of the type strains of six Macrococcus species.</title>
        <authorList>
            <person name="Mazhar S."/>
            <person name="Altermann E."/>
            <person name="Hill C."/>
            <person name="Mcauliffe O."/>
        </authorList>
    </citation>
    <scope>NUCLEOTIDE SEQUENCE [LARGE SCALE GENOMIC DNA]</scope>
    <source>
        <strain evidence="7 8">CCM4811</strain>
    </source>
</reference>
<dbReference type="Proteomes" id="UP000295310">
    <property type="component" value="Unassembled WGS sequence"/>
</dbReference>
<sequence length="180" mass="20283">MSKYLKLLSASGLATALLFTSVGTSDVAQAQTTTKVPTNTTARQLDKTKPYYYYNGYFFYSGKTVLNQQFKDAVNHDNVMIDGYMVNKKRLTQAHSAAGFYSHDNLIDKFDKNTIVAITLTPKTKSISKQTFEKAYQSFKLVRQTTSNNKTSVTNLYKTKAGTYFTAYFEKGYLVSITIQ</sequence>
<keyword evidence="2" id="KW-0964">Secreted</keyword>
<accession>A0A4R6BBP9</accession>
<dbReference type="OrthoDB" id="2411592at2"/>
<evidence type="ECO:0000256" key="6">
    <source>
        <dbReference type="SAM" id="SignalP"/>
    </source>
</evidence>
<evidence type="ECO:0000256" key="1">
    <source>
        <dbReference type="ARBA" id="ARBA00004613"/>
    </source>
</evidence>
<evidence type="ECO:0000256" key="3">
    <source>
        <dbReference type="ARBA" id="ARBA00022729"/>
    </source>
</evidence>
<protein>
    <recommendedName>
        <fullName evidence="5">Immunodominant staphylococcal antigen B</fullName>
    </recommendedName>
</protein>
<feature type="chain" id="PRO_5020483502" description="Immunodominant staphylococcal antigen B" evidence="6">
    <location>
        <begin position="31"/>
        <end position="180"/>
    </location>
</feature>
<evidence type="ECO:0000256" key="4">
    <source>
        <dbReference type="ARBA" id="ARBA00093777"/>
    </source>
</evidence>
<dbReference type="AlphaFoldDB" id="A0A4R6BBP9"/>
<evidence type="ECO:0000256" key="5">
    <source>
        <dbReference type="ARBA" id="ARBA00093792"/>
    </source>
</evidence>
<dbReference type="NCBIfam" id="NF047686">
    <property type="entry name" value="IsaB_fam"/>
    <property type="match status" value="1"/>
</dbReference>
<feature type="signal peptide" evidence="6">
    <location>
        <begin position="1"/>
        <end position="30"/>
    </location>
</feature>
<comment type="caution">
    <text evidence="7">The sequence shown here is derived from an EMBL/GenBank/DDBJ whole genome shotgun (WGS) entry which is preliminary data.</text>
</comment>
<evidence type="ECO:0000313" key="7">
    <source>
        <dbReference type="EMBL" id="TDL95260.1"/>
    </source>
</evidence>
<evidence type="ECO:0000256" key="2">
    <source>
        <dbReference type="ARBA" id="ARBA00022525"/>
    </source>
</evidence>
<keyword evidence="8" id="KW-1185">Reference proteome</keyword>
<proteinExistence type="inferred from homology"/>
<keyword evidence="3 6" id="KW-0732">Signal</keyword>
<gene>
    <name evidence="7" type="ORF">ERX27_08890</name>
</gene>
<organism evidence="7 8">
    <name type="scientific">Macrococcus brunensis</name>
    <dbReference type="NCBI Taxonomy" id="198483"/>
    <lineage>
        <taxon>Bacteria</taxon>
        <taxon>Bacillati</taxon>
        <taxon>Bacillota</taxon>
        <taxon>Bacilli</taxon>
        <taxon>Bacillales</taxon>
        <taxon>Staphylococcaceae</taxon>
        <taxon>Macrococcus</taxon>
    </lineage>
</organism>
<dbReference type="RefSeq" id="WP_133432490.1">
    <property type="nucleotide sequence ID" value="NZ_SCWA01000016.1"/>
</dbReference>
<dbReference type="EMBL" id="SCWA01000016">
    <property type="protein sequence ID" value="TDL95260.1"/>
    <property type="molecule type" value="Genomic_DNA"/>
</dbReference>